<evidence type="ECO:0008006" key="3">
    <source>
        <dbReference type="Google" id="ProtNLM"/>
    </source>
</evidence>
<accession>A0AAD9SCH3</accession>
<name>A0AAD9SCH3_PHOAM</name>
<dbReference type="SUPFAM" id="SSF48264">
    <property type="entry name" value="Cytochrome P450"/>
    <property type="match status" value="1"/>
</dbReference>
<reference evidence="1" key="1">
    <citation type="submission" date="2023-06" db="EMBL/GenBank/DDBJ databases">
        <authorList>
            <person name="Noh H."/>
        </authorList>
    </citation>
    <scope>NUCLEOTIDE SEQUENCE</scope>
    <source>
        <strain evidence="1">DUCC20226</strain>
    </source>
</reference>
<dbReference type="GO" id="GO:0004497">
    <property type="term" value="F:monooxygenase activity"/>
    <property type="evidence" value="ECO:0007669"/>
    <property type="project" value="InterPro"/>
</dbReference>
<dbReference type="Proteomes" id="UP001265746">
    <property type="component" value="Unassembled WGS sequence"/>
</dbReference>
<evidence type="ECO:0000313" key="1">
    <source>
        <dbReference type="EMBL" id="KAK2604715.1"/>
    </source>
</evidence>
<organism evidence="1 2">
    <name type="scientific">Phomopsis amygdali</name>
    <name type="common">Fusicoccum amygdali</name>
    <dbReference type="NCBI Taxonomy" id="1214568"/>
    <lineage>
        <taxon>Eukaryota</taxon>
        <taxon>Fungi</taxon>
        <taxon>Dikarya</taxon>
        <taxon>Ascomycota</taxon>
        <taxon>Pezizomycotina</taxon>
        <taxon>Sordariomycetes</taxon>
        <taxon>Sordariomycetidae</taxon>
        <taxon>Diaporthales</taxon>
        <taxon>Diaporthaceae</taxon>
        <taxon>Diaporthe</taxon>
    </lineage>
</organism>
<dbReference type="GO" id="GO:0020037">
    <property type="term" value="F:heme binding"/>
    <property type="evidence" value="ECO:0007669"/>
    <property type="project" value="InterPro"/>
</dbReference>
<gene>
    <name evidence="1" type="ORF">N8I77_007624</name>
</gene>
<dbReference type="EMBL" id="JAUJFL010000004">
    <property type="protein sequence ID" value="KAK2604715.1"/>
    <property type="molecule type" value="Genomic_DNA"/>
</dbReference>
<dbReference type="PANTHER" id="PTHR24306:SF7">
    <property type="entry name" value="AHBB"/>
    <property type="match status" value="1"/>
</dbReference>
<proteinExistence type="predicted"/>
<dbReference type="CDD" id="cd11040">
    <property type="entry name" value="CYP7_CYP8-like"/>
    <property type="match status" value="1"/>
</dbReference>
<sequence length="574" mass="64239">MAGVLGLVQGLLSHIQQQHLIALAVTFTVVCISTRILSGNNGRSNYTSHSKDAKVAPAVPYWIPYFGHIPQMAFNSEAFLAGLRDLYPGGAFSLNFLGGVHTVIFKPGLITSLINHPANIADGYASAKHLMKSNFGWPRYKASLELYDKMHDDLLVHYKTLSSKTSLNQMVDRTVQRLRHNIADFVTFNESEVDQAEWERYADATTVQDKKGEQVVEADLFDLVRNFIAMTANVSLFGTDFVENFPRFWEHLWRFDEGFMALATDLPAWLPIGPAIAARRARSEAMASIRAFEIALDADREGKNPGPEWADIDNVSPMIQGRLDDVFRKYDLTIDQRAACDFGLAWAMNANSNPLVFWMLWRINSDAVLLARIREEIAPYIVVEKPAHGFGSGFKAALRIESIDVEGLVNKCPLLKAAYIETLRVDVSAWSFKVIREDAIISDKDESSEKFLLPKGTYAHGAHELNHMNPDSFEEPKEWYIERHIKWDNSNEKGEKRPIGADMGVVRPYGGGVSMCKGRQFAIKEILVFSAAILSIYDMEPVGGGPWKLPKQGNGVGTKRPTSSTRVWIKARVT</sequence>
<dbReference type="Gene3D" id="1.10.630.10">
    <property type="entry name" value="Cytochrome P450"/>
    <property type="match status" value="1"/>
</dbReference>
<dbReference type="GO" id="GO:0005506">
    <property type="term" value="F:iron ion binding"/>
    <property type="evidence" value="ECO:0007669"/>
    <property type="project" value="InterPro"/>
</dbReference>
<keyword evidence="2" id="KW-1185">Reference proteome</keyword>
<dbReference type="Pfam" id="PF00067">
    <property type="entry name" value="p450"/>
    <property type="match status" value="1"/>
</dbReference>
<dbReference type="InterPro" id="IPR036396">
    <property type="entry name" value="Cyt_P450_sf"/>
</dbReference>
<evidence type="ECO:0000313" key="2">
    <source>
        <dbReference type="Proteomes" id="UP001265746"/>
    </source>
</evidence>
<dbReference type="PANTHER" id="PTHR24306">
    <property type="match status" value="1"/>
</dbReference>
<dbReference type="InterPro" id="IPR001128">
    <property type="entry name" value="Cyt_P450"/>
</dbReference>
<dbReference type="AlphaFoldDB" id="A0AAD9SCH3"/>
<comment type="caution">
    <text evidence="1">The sequence shown here is derived from an EMBL/GenBank/DDBJ whole genome shotgun (WGS) entry which is preliminary data.</text>
</comment>
<dbReference type="GO" id="GO:0016705">
    <property type="term" value="F:oxidoreductase activity, acting on paired donors, with incorporation or reduction of molecular oxygen"/>
    <property type="evidence" value="ECO:0007669"/>
    <property type="project" value="InterPro"/>
</dbReference>
<protein>
    <recommendedName>
        <fullName evidence="3">Cytochrome P450</fullName>
    </recommendedName>
</protein>